<dbReference type="InterPro" id="IPR013968">
    <property type="entry name" value="PKS_KR"/>
</dbReference>
<dbReference type="InterPro" id="IPR009081">
    <property type="entry name" value="PP-bd_ACP"/>
</dbReference>
<evidence type="ECO:0000256" key="6">
    <source>
        <dbReference type="ARBA" id="ARBA00023315"/>
    </source>
</evidence>
<dbReference type="SMART" id="SM00822">
    <property type="entry name" value="PKS_KR"/>
    <property type="match status" value="1"/>
</dbReference>
<dbReference type="InterPro" id="IPR020841">
    <property type="entry name" value="PKS_Beta-ketoAc_synthase_dom"/>
</dbReference>
<feature type="region of interest" description="Disordered" evidence="7">
    <location>
        <begin position="1577"/>
        <end position="1615"/>
    </location>
</feature>
<dbReference type="GO" id="GO:0033068">
    <property type="term" value="P:macrolide biosynthetic process"/>
    <property type="evidence" value="ECO:0007669"/>
    <property type="project" value="UniProtKB-ARBA"/>
</dbReference>
<dbReference type="PANTHER" id="PTHR43775:SF51">
    <property type="entry name" value="INACTIVE PHENOLPHTHIOCEROL SYNTHESIS POLYKETIDE SYNTHASE TYPE I PKS1-RELATED"/>
    <property type="match status" value="1"/>
</dbReference>
<comment type="caution">
    <text evidence="10">The sequence shown here is derived from an EMBL/GenBank/DDBJ whole genome shotgun (WGS) entry which is preliminary data.</text>
</comment>
<feature type="domain" description="Ketosynthase family 3 (KS3)" evidence="9">
    <location>
        <begin position="1"/>
        <end position="426"/>
    </location>
</feature>
<dbReference type="SUPFAM" id="SSF55048">
    <property type="entry name" value="Probable ACP-binding domain of malonyl-CoA ACP transacylase"/>
    <property type="match status" value="1"/>
</dbReference>
<dbReference type="Pfam" id="PF02801">
    <property type="entry name" value="Ketoacyl-synt_C"/>
    <property type="match status" value="1"/>
</dbReference>
<dbReference type="InterPro" id="IPR016035">
    <property type="entry name" value="Acyl_Trfase/lysoPLipase"/>
</dbReference>
<dbReference type="Gene3D" id="3.40.50.720">
    <property type="entry name" value="NAD(P)-binding Rossmann-like Domain"/>
    <property type="match status" value="1"/>
</dbReference>
<dbReference type="InterPro" id="IPR032821">
    <property type="entry name" value="PKS_assoc"/>
</dbReference>
<evidence type="ECO:0000256" key="5">
    <source>
        <dbReference type="ARBA" id="ARBA00023268"/>
    </source>
</evidence>
<protein>
    <submittedName>
        <fullName evidence="10">Polyketide synthase</fullName>
    </submittedName>
</protein>
<keyword evidence="2" id="KW-0597">Phosphoprotein</keyword>
<dbReference type="InterPro" id="IPR020806">
    <property type="entry name" value="PKS_PP-bd"/>
</dbReference>
<dbReference type="SUPFAM" id="SSF47336">
    <property type="entry name" value="ACP-like"/>
    <property type="match status" value="1"/>
</dbReference>
<dbReference type="InterPro" id="IPR036291">
    <property type="entry name" value="NAD(P)-bd_dom_sf"/>
</dbReference>
<dbReference type="Pfam" id="PF00109">
    <property type="entry name" value="ketoacyl-synt"/>
    <property type="match status" value="1"/>
</dbReference>
<feature type="region of interest" description="Disordered" evidence="7">
    <location>
        <begin position="425"/>
        <end position="458"/>
    </location>
</feature>
<gene>
    <name evidence="10" type="primary">rifA_2</name>
    <name evidence="10" type="ORF">OEIGOIKO_00277</name>
</gene>
<dbReference type="InterPro" id="IPR050091">
    <property type="entry name" value="PKS_NRPS_Biosynth_Enz"/>
</dbReference>
<dbReference type="InterPro" id="IPR036736">
    <property type="entry name" value="ACP-like_sf"/>
</dbReference>
<dbReference type="GO" id="GO:0006633">
    <property type="term" value="P:fatty acid biosynthetic process"/>
    <property type="evidence" value="ECO:0007669"/>
    <property type="project" value="InterPro"/>
</dbReference>
<dbReference type="Pfam" id="PF00550">
    <property type="entry name" value="PP-binding"/>
    <property type="match status" value="1"/>
</dbReference>
<dbReference type="PROSITE" id="PS50075">
    <property type="entry name" value="CARRIER"/>
    <property type="match status" value="1"/>
</dbReference>
<organism evidence="10 11">
    <name type="scientific">Streptomyces chrestomyceticus JCM 4735</name>
    <dbReference type="NCBI Taxonomy" id="1306181"/>
    <lineage>
        <taxon>Bacteria</taxon>
        <taxon>Bacillati</taxon>
        <taxon>Actinomycetota</taxon>
        <taxon>Actinomycetes</taxon>
        <taxon>Kitasatosporales</taxon>
        <taxon>Streptomycetaceae</taxon>
        <taxon>Streptomyces</taxon>
    </lineage>
</organism>
<evidence type="ECO:0000256" key="7">
    <source>
        <dbReference type="SAM" id="MobiDB-lite"/>
    </source>
</evidence>
<dbReference type="CDD" id="cd08952">
    <property type="entry name" value="KR_1_SDR_x"/>
    <property type="match status" value="1"/>
</dbReference>
<evidence type="ECO:0000256" key="1">
    <source>
        <dbReference type="ARBA" id="ARBA00022450"/>
    </source>
</evidence>
<evidence type="ECO:0000256" key="2">
    <source>
        <dbReference type="ARBA" id="ARBA00022553"/>
    </source>
</evidence>
<name>A0A7U9KNL6_9ACTN</name>
<dbReference type="Pfam" id="PF08659">
    <property type="entry name" value="KR"/>
    <property type="match status" value="1"/>
</dbReference>
<dbReference type="Gene3D" id="3.40.47.10">
    <property type="match status" value="1"/>
</dbReference>
<keyword evidence="5" id="KW-0511">Multifunctional enzyme</keyword>
<dbReference type="FunFam" id="3.40.366.10:FF:000002">
    <property type="entry name" value="Probable polyketide synthase 2"/>
    <property type="match status" value="1"/>
</dbReference>
<dbReference type="InterPro" id="IPR014030">
    <property type="entry name" value="Ketoacyl_synth_N"/>
</dbReference>
<dbReference type="SUPFAM" id="SSF52151">
    <property type="entry name" value="FabD/lysophospholipase-like"/>
    <property type="match status" value="1"/>
</dbReference>
<keyword evidence="6" id="KW-0012">Acyltransferase</keyword>
<dbReference type="InterPro" id="IPR057326">
    <property type="entry name" value="KR_dom"/>
</dbReference>
<dbReference type="RefSeq" id="WP_125043132.1">
    <property type="nucleotide sequence ID" value="NZ_BHZC01000001.1"/>
</dbReference>
<evidence type="ECO:0000259" key="9">
    <source>
        <dbReference type="PROSITE" id="PS52004"/>
    </source>
</evidence>
<dbReference type="SMART" id="SM00825">
    <property type="entry name" value="PKS_KS"/>
    <property type="match status" value="1"/>
</dbReference>
<dbReference type="GO" id="GO:0031177">
    <property type="term" value="F:phosphopantetheine binding"/>
    <property type="evidence" value="ECO:0007669"/>
    <property type="project" value="InterPro"/>
</dbReference>
<dbReference type="GeneID" id="95619364"/>
<dbReference type="Gene3D" id="3.40.366.10">
    <property type="entry name" value="Malonyl-Coenzyme A Acyl Carrier Protein, domain 2"/>
    <property type="match status" value="1"/>
</dbReference>
<dbReference type="Pfam" id="PF00698">
    <property type="entry name" value="Acyl_transf_1"/>
    <property type="match status" value="1"/>
</dbReference>
<reference evidence="10 11" key="1">
    <citation type="submission" date="2018-11" db="EMBL/GenBank/DDBJ databases">
        <title>Whole genome sequence of Streptomyces chrestomyceticus NBRC 13444(T).</title>
        <authorList>
            <person name="Komaki H."/>
            <person name="Tamura T."/>
        </authorList>
    </citation>
    <scope>NUCLEOTIDE SEQUENCE [LARGE SCALE GENOMIC DNA]</scope>
    <source>
        <strain evidence="10 11">NBRC 13444</strain>
    </source>
</reference>
<dbReference type="Gene3D" id="1.10.1200.10">
    <property type="entry name" value="ACP-like"/>
    <property type="match status" value="1"/>
</dbReference>
<dbReference type="SUPFAM" id="SSF53901">
    <property type="entry name" value="Thiolase-like"/>
    <property type="match status" value="1"/>
</dbReference>
<feature type="domain" description="Carrier" evidence="8">
    <location>
        <begin position="1442"/>
        <end position="1524"/>
    </location>
</feature>
<dbReference type="InterPro" id="IPR016036">
    <property type="entry name" value="Malonyl_transacylase_ACP-bd"/>
</dbReference>
<evidence type="ECO:0000313" key="10">
    <source>
        <dbReference type="EMBL" id="GCD32562.1"/>
    </source>
</evidence>
<dbReference type="InterPro" id="IPR014031">
    <property type="entry name" value="Ketoacyl_synth_C"/>
</dbReference>
<dbReference type="GO" id="GO:0004315">
    <property type="term" value="F:3-oxoacyl-[acyl-carrier-protein] synthase activity"/>
    <property type="evidence" value="ECO:0007669"/>
    <property type="project" value="InterPro"/>
</dbReference>
<dbReference type="PANTHER" id="PTHR43775">
    <property type="entry name" value="FATTY ACID SYNTHASE"/>
    <property type="match status" value="1"/>
</dbReference>
<dbReference type="InterPro" id="IPR001227">
    <property type="entry name" value="Ac_transferase_dom_sf"/>
</dbReference>
<dbReference type="Pfam" id="PF16197">
    <property type="entry name" value="KAsynt_C_assoc"/>
    <property type="match status" value="1"/>
</dbReference>
<dbReference type="Proteomes" id="UP000287830">
    <property type="component" value="Unassembled WGS sequence"/>
</dbReference>
<dbReference type="InterPro" id="IPR016039">
    <property type="entry name" value="Thiolase-like"/>
</dbReference>
<dbReference type="SUPFAM" id="SSF51735">
    <property type="entry name" value="NAD(P)-binding Rossmann-fold domains"/>
    <property type="match status" value="2"/>
</dbReference>
<evidence type="ECO:0000259" key="8">
    <source>
        <dbReference type="PROSITE" id="PS50075"/>
    </source>
</evidence>
<dbReference type="SMART" id="SM00827">
    <property type="entry name" value="PKS_AT"/>
    <property type="match status" value="1"/>
</dbReference>
<dbReference type="InterPro" id="IPR014043">
    <property type="entry name" value="Acyl_transferase_dom"/>
</dbReference>
<dbReference type="PROSITE" id="PS52004">
    <property type="entry name" value="KS3_2"/>
    <property type="match status" value="1"/>
</dbReference>
<dbReference type="Gene3D" id="3.30.70.3290">
    <property type="match status" value="1"/>
</dbReference>
<dbReference type="CDD" id="cd00833">
    <property type="entry name" value="PKS"/>
    <property type="match status" value="1"/>
</dbReference>
<dbReference type="SMART" id="SM00823">
    <property type="entry name" value="PKS_PP"/>
    <property type="match status" value="1"/>
</dbReference>
<accession>A0A7U9KNL6</accession>
<sequence>MSCRLPGGVTSPEDLWQLVRDGRDAISGFPTDRGWDLAALYDPDPDHPGTSYVREGGFLHDAGLFDADFFGIGPREALAMDPQQRLLLEVSWEAVERAGLDPESLRGSRTGVFTGLMYHDYGQPPHGRVSKTKAREFEGLLGIGASGSVASGRIAYTLGLEGPALTVDTACSSSLVALHLAVRSLRLGECDLALAGGATVMATPATFVEFSRQRGLAPDGRCKAFGAEADGTAFSEGVAVLAVERLTDAERNGHRVLAVIRGSAVNQDGASNGLTAPSGPAQQKVIREALRDAGLAASDVDAVETHGTGTGLGDPIEANALLATYGRDRAGERPLWLGSVKSNIGHTQAAAGATGVLKMVLALQHEELPRTLYAEEPSPHIDWASGAVRLLGENTPWSCSGEDAPRRAAVSSFGVSGTNAHLILEAPSRDQVAEPGGDDEGRDTSADVPSGLPSDMPSDMPWVLSAKSEPALAAQAQRLLTHIAAHPGVPPQAMAHALATTRTITFPHRAVLTATSPDEREAALTALATHQQHPALVRGTVRPTGAGPVFVFPGQGSQYPGMTAELLDSNLTYAHWIGQCEDALAPWVGWSLTDVLRGAPGSPALDRVDVVQPALFAVYVALARTWQHLGIHPTAVTGHSQGEIAAAHIAGALTLADAARISALRAQALLPLTGQGAMASINLPAEVVQGLLPEQTTIAAVNSPATTVISGPTDQVQQALARAAESHGARTRLLPVDYASHSPQIETIREKLVAALGTVRPREARIPFFSTLLGRWAEPKELDAEYWFRNLREPVQFHTAITHLLQAGHHTYIETSPHPVLTPAIEETATTHENTRIHTTGTLHRNHPDTHHLHTTAAHLHTHGHTITWPTHTNQPTTNLPTYPFQHQHHWLDITEEGGEGAAEDERFWERLERARDAKESGGDGLAEDERQALGLVLPRLLAWRDELRTEAALDAWRYQVEWAPVTVPAPGTGAGDWLVLVPTGSRRSVLDGLVASLIDAFSRRAGHATVVRIDPEAPDYRVLTEALAHPVRGVLSLLALADDPLLTSASEAPAGFACTVEVLQAVQAAQAGHDDRSGTVPQLWSVTTGSVTVDRTDHVTHPAGALVWGLGRVADQECGGVWGGVVDLPPEPTEADVLRLVDVLVGARGEENELAVRPAGVLARRLRRAPLAHAPVLRDWRPETGTVVVTGGTGSLGAHVARWLAGRGAEHLLLLGRRGRAAPGADDLVAELTAAGTRVTVAACDVGDRDELAVVLAGHRIDAVVHAAAELDDALLGDLTREQIARALRAKAVGAVNLHELTRDAELSAFVMFSSIAGVCALSGQSNYAPGNAFLDALAEHRRALGLPATAIAWGHWEGGGIAAPEVEEQLRRRGTASLAPEPALRALQAALDRDETRVAVVNADWSTMAPSPLLRDLLPPESPAATAEPSGGPLQGLATATVKEQEKAVRRLVRESAAAAQGRASATEVEDGRSFRDQGFDSLAAVELRNRLNRATGLRLPTTVVFEQRDPASLAAHVRTQLFGPGTEVEAGPAAAESAAARALTHLEAIGALLREAGDTAEGFDEVRARLRTLAHQEPGRPDGSSGNGSHTARPDISQGTDPETNQDIDPDIDWETATDDEVAGLIHREFGIS</sequence>
<dbReference type="OrthoDB" id="9778690at2"/>
<keyword evidence="1" id="KW-0596">Phosphopantetheine</keyword>
<dbReference type="InterPro" id="IPR018201">
    <property type="entry name" value="Ketoacyl_synth_AS"/>
</dbReference>
<proteinExistence type="predicted"/>
<evidence type="ECO:0000256" key="4">
    <source>
        <dbReference type="ARBA" id="ARBA00023194"/>
    </source>
</evidence>
<evidence type="ECO:0000256" key="3">
    <source>
        <dbReference type="ARBA" id="ARBA00022679"/>
    </source>
</evidence>
<feature type="region of interest" description="Disordered" evidence="7">
    <location>
        <begin position="1418"/>
        <end position="1437"/>
    </location>
</feature>
<dbReference type="EMBL" id="BHZC01000001">
    <property type="protein sequence ID" value="GCD32562.1"/>
    <property type="molecule type" value="Genomic_DNA"/>
</dbReference>
<dbReference type="PROSITE" id="PS00606">
    <property type="entry name" value="KS3_1"/>
    <property type="match status" value="1"/>
</dbReference>
<keyword evidence="4" id="KW-0045">Antibiotic biosynthesis</keyword>
<dbReference type="GO" id="GO:0004312">
    <property type="term" value="F:fatty acid synthase activity"/>
    <property type="evidence" value="ECO:0007669"/>
    <property type="project" value="TreeGrafter"/>
</dbReference>
<evidence type="ECO:0000313" key="11">
    <source>
        <dbReference type="Proteomes" id="UP000287830"/>
    </source>
</evidence>
<dbReference type="FunFam" id="3.40.47.10:FF:000019">
    <property type="entry name" value="Polyketide synthase type I"/>
    <property type="match status" value="1"/>
</dbReference>
<keyword evidence="3" id="KW-0808">Transferase</keyword>
<dbReference type="NCBIfam" id="NF045894">
    <property type="entry name" value="PKS_plus_SDR"/>
    <property type="match status" value="1"/>
</dbReference>